<evidence type="ECO:0000313" key="3">
    <source>
        <dbReference type="Proteomes" id="UP000499080"/>
    </source>
</evidence>
<name>A0A4Y2MMM6_ARAVE</name>
<comment type="caution">
    <text evidence="2">The sequence shown here is derived from an EMBL/GenBank/DDBJ whole genome shotgun (WGS) entry which is preliminary data.</text>
</comment>
<accession>A0A4Y2MMM6</accession>
<dbReference type="EMBL" id="BGPR01204597">
    <property type="protein sequence ID" value="GBN26886.1"/>
    <property type="molecule type" value="Genomic_DNA"/>
</dbReference>
<proteinExistence type="predicted"/>
<evidence type="ECO:0000313" key="2">
    <source>
        <dbReference type="EMBL" id="GBN26886.1"/>
    </source>
</evidence>
<gene>
    <name evidence="2" type="ORF">AVEN_118522_1</name>
</gene>
<reference evidence="2 3" key="1">
    <citation type="journal article" date="2019" name="Sci. Rep.">
        <title>Orb-weaving spider Araneus ventricosus genome elucidates the spidroin gene catalogue.</title>
        <authorList>
            <person name="Kono N."/>
            <person name="Nakamura H."/>
            <person name="Ohtoshi R."/>
            <person name="Moran D.A.P."/>
            <person name="Shinohara A."/>
            <person name="Yoshida Y."/>
            <person name="Fujiwara M."/>
            <person name="Mori M."/>
            <person name="Tomita M."/>
            <person name="Arakawa K."/>
        </authorList>
    </citation>
    <scope>NUCLEOTIDE SEQUENCE [LARGE SCALE GENOMIC DNA]</scope>
</reference>
<organism evidence="2 3">
    <name type="scientific">Araneus ventricosus</name>
    <name type="common">Orbweaver spider</name>
    <name type="synonym">Epeira ventricosa</name>
    <dbReference type="NCBI Taxonomy" id="182803"/>
    <lineage>
        <taxon>Eukaryota</taxon>
        <taxon>Metazoa</taxon>
        <taxon>Ecdysozoa</taxon>
        <taxon>Arthropoda</taxon>
        <taxon>Chelicerata</taxon>
        <taxon>Arachnida</taxon>
        <taxon>Araneae</taxon>
        <taxon>Araneomorphae</taxon>
        <taxon>Entelegynae</taxon>
        <taxon>Araneoidea</taxon>
        <taxon>Araneidae</taxon>
        <taxon>Araneus</taxon>
    </lineage>
</organism>
<feature type="compositionally biased region" description="Polar residues" evidence="1">
    <location>
        <begin position="59"/>
        <end position="69"/>
    </location>
</feature>
<keyword evidence="3" id="KW-1185">Reference proteome</keyword>
<sequence>MLAKTADKIGETTTDASVIGEVKTTPSLNMLEARVEQLTNQVQHLSRDLTRQRGRNRGSKSLSRARSVSDPNNANSWYHTRFANKARKCVKPWSFFGKLQRSSDVASAADDKGLNRFFVFDRNSKLKHLIDSGAAFSVFPVSYVDLIKRVPDENFMLYATNSSIIKTYELNI</sequence>
<dbReference type="Proteomes" id="UP000499080">
    <property type="component" value="Unassembled WGS sequence"/>
</dbReference>
<evidence type="ECO:0000256" key="1">
    <source>
        <dbReference type="SAM" id="MobiDB-lite"/>
    </source>
</evidence>
<evidence type="ECO:0008006" key="4">
    <source>
        <dbReference type="Google" id="ProtNLM"/>
    </source>
</evidence>
<dbReference type="AlphaFoldDB" id="A0A4Y2MMM6"/>
<feature type="region of interest" description="Disordered" evidence="1">
    <location>
        <begin position="45"/>
        <end position="69"/>
    </location>
</feature>
<protein>
    <recommendedName>
        <fullName evidence="4">Peptidase A2 domain-containing protein</fullName>
    </recommendedName>
</protein>